<feature type="transmembrane region" description="Helical" evidence="8">
    <location>
        <begin position="424"/>
        <end position="446"/>
    </location>
</feature>
<dbReference type="PANTHER" id="PTHR48022:SF49">
    <property type="entry name" value="SUGAR TRANSPORTER, PUTATIVE (AFU_ORTHOLOGUE AFUA_8G01340)-RELATED"/>
    <property type="match status" value="1"/>
</dbReference>
<keyword evidence="6 8" id="KW-0472">Membrane</keyword>
<dbReference type="NCBIfam" id="TIGR00879">
    <property type="entry name" value="SP"/>
    <property type="match status" value="1"/>
</dbReference>
<dbReference type="InterPro" id="IPR020846">
    <property type="entry name" value="MFS_dom"/>
</dbReference>
<feature type="transmembrane region" description="Helical" evidence="8">
    <location>
        <begin position="104"/>
        <end position="129"/>
    </location>
</feature>
<feature type="transmembrane region" description="Helical" evidence="8">
    <location>
        <begin position="395"/>
        <end position="417"/>
    </location>
</feature>
<dbReference type="SUPFAM" id="SSF103473">
    <property type="entry name" value="MFS general substrate transporter"/>
    <property type="match status" value="1"/>
</dbReference>
<evidence type="ECO:0000256" key="5">
    <source>
        <dbReference type="ARBA" id="ARBA00022989"/>
    </source>
</evidence>
<keyword evidence="3 7" id="KW-0813">Transport</keyword>
<sequence length="610" mass="68644">MRLRWWDSTPPIRTKMGPSNEAIPIDARPIPLPELPEFATETGPESSSPDLESFPNGLSHSLWLPQTHASDSTTRRVYRGFAEEKEATFFTCCRQYPKAVGWSLLLFLTVVMEAYDKSLVTGLFAFPAFREKYGKPTGSLDDQTYEISPSWQMGLQNAAIVCEIIGLLAHGYITDLIGYRKMMLVSLFWMCIAVFPAFFADSVGVLLTSQALSGLSWGVIEILAATYAAEVVPNALRPFVLSSINMCWLVGQVIGTGILRSLVYETSQWSYRLPFALQWAWAIPLLFGVWFAPDSPWWLIRHERTEDAKRALTRLCNKNHTDIEDTISLMKHTNKMEKHYNYGGANYKDLFKGVNRRRTEIACIAWCSQALSGWSLTSYAPYFFEQAGFNASISFNLSTACYGVGIAGGIISWILLPFVGRRKLYLYGLIAPICLLTAGGIVWAVLSDQTGANWTLAGLIIAMTFVYDMTIGPVCYIVVAEIPSTRLRVKTVALARVTYNLCLIFNNIIMPKMLNPSAWDIGGASCFLYAGTSFFCLIWCYFRLPETRNLTFLELDILFERKAPTPKFKELQDRLEDNIQPIVIPCPRCPGRRELTDTENSRRLVNRSAS</sequence>
<comment type="subcellular location">
    <subcellularLocation>
        <location evidence="1">Membrane</location>
        <topology evidence="1">Multi-pass membrane protein</topology>
    </subcellularLocation>
</comment>
<dbReference type="Proteomes" id="UP000266152">
    <property type="component" value="Unassembled WGS sequence"/>
</dbReference>
<dbReference type="Pfam" id="PF00083">
    <property type="entry name" value="Sugar_tr"/>
    <property type="match status" value="1"/>
</dbReference>
<evidence type="ECO:0000256" key="2">
    <source>
        <dbReference type="ARBA" id="ARBA00010992"/>
    </source>
</evidence>
<feature type="transmembrane region" description="Helical" evidence="8">
    <location>
        <begin position="149"/>
        <end position="170"/>
    </location>
</feature>
<keyword evidence="11" id="KW-1185">Reference proteome</keyword>
<evidence type="ECO:0000256" key="3">
    <source>
        <dbReference type="ARBA" id="ARBA00022448"/>
    </source>
</evidence>
<feature type="transmembrane region" description="Helical" evidence="8">
    <location>
        <begin position="182"/>
        <end position="199"/>
    </location>
</feature>
<feature type="transmembrane region" description="Helical" evidence="8">
    <location>
        <begin position="239"/>
        <end position="259"/>
    </location>
</feature>
<dbReference type="InterPro" id="IPR036259">
    <property type="entry name" value="MFS_trans_sf"/>
</dbReference>
<comment type="caution">
    <text evidence="10">The sequence shown here is derived from an EMBL/GenBank/DDBJ whole genome shotgun (WGS) entry which is preliminary data.</text>
</comment>
<dbReference type="PROSITE" id="PS50850">
    <property type="entry name" value="MFS"/>
    <property type="match status" value="1"/>
</dbReference>
<dbReference type="PANTHER" id="PTHR48022">
    <property type="entry name" value="PLASTIDIC GLUCOSE TRANSPORTER 4"/>
    <property type="match status" value="1"/>
</dbReference>
<accession>A0A395RT61</accession>
<evidence type="ECO:0000313" key="11">
    <source>
        <dbReference type="Proteomes" id="UP000266152"/>
    </source>
</evidence>
<proteinExistence type="inferred from homology"/>
<evidence type="ECO:0000256" key="7">
    <source>
        <dbReference type="RuleBase" id="RU003346"/>
    </source>
</evidence>
<feature type="domain" description="Major facilitator superfamily (MFS) profile" evidence="9">
    <location>
        <begin position="102"/>
        <end position="548"/>
    </location>
</feature>
<dbReference type="Gene3D" id="1.20.1250.20">
    <property type="entry name" value="MFS general substrate transporter like domains"/>
    <property type="match status" value="1"/>
</dbReference>
<dbReference type="InterPro" id="IPR005828">
    <property type="entry name" value="MFS_sugar_transport-like"/>
</dbReference>
<dbReference type="PROSITE" id="PS00217">
    <property type="entry name" value="SUGAR_TRANSPORT_2"/>
    <property type="match status" value="1"/>
</dbReference>
<protein>
    <recommendedName>
        <fullName evidence="9">Major facilitator superfamily (MFS) profile domain-containing protein</fullName>
    </recommendedName>
</protein>
<feature type="transmembrane region" description="Helical" evidence="8">
    <location>
        <begin position="361"/>
        <end position="383"/>
    </location>
</feature>
<keyword evidence="4 8" id="KW-0812">Transmembrane</keyword>
<feature type="transmembrane region" description="Helical" evidence="8">
    <location>
        <begin position="211"/>
        <end position="232"/>
    </location>
</feature>
<dbReference type="InterPro" id="IPR005829">
    <property type="entry name" value="Sugar_transporter_CS"/>
</dbReference>
<keyword evidence="5 8" id="KW-1133">Transmembrane helix</keyword>
<dbReference type="AlphaFoldDB" id="A0A395RT61"/>
<dbReference type="InterPro" id="IPR003663">
    <property type="entry name" value="Sugar/inositol_transpt"/>
</dbReference>
<dbReference type="EMBL" id="PXOF01000137">
    <property type="protein sequence ID" value="RGP63022.1"/>
    <property type="molecule type" value="Genomic_DNA"/>
</dbReference>
<evidence type="ECO:0000256" key="6">
    <source>
        <dbReference type="ARBA" id="ARBA00023136"/>
    </source>
</evidence>
<dbReference type="FunFam" id="1.20.1250.20:FF:000078">
    <property type="entry name" value="MFS maltose transporter, putative"/>
    <property type="match status" value="1"/>
</dbReference>
<evidence type="ECO:0000259" key="9">
    <source>
        <dbReference type="PROSITE" id="PS50850"/>
    </source>
</evidence>
<evidence type="ECO:0000313" key="10">
    <source>
        <dbReference type="EMBL" id="RGP63022.1"/>
    </source>
</evidence>
<reference evidence="10 11" key="1">
    <citation type="journal article" date="2018" name="PLoS Pathog.">
        <title>Evolution of structural diversity of trichothecenes, a family of toxins produced by plant pathogenic and entomopathogenic fungi.</title>
        <authorList>
            <person name="Proctor R.H."/>
            <person name="McCormick S.P."/>
            <person name="Kim H.S."/>
            <person name="Cardoza R.E."/>
            <person name="Stanley A.M."/>
            <person name="Lindo L."/>
            <person name="Kelly A."/>
            <person name="Brown D.W."/>
            <person name="Lee T."/>
            <person name="Vaughan M.M."/>
            <person name="Alexander N.J."/>
            <person name="Busman M."/>
            <person name="Gutierrez S."/>
        </authorList>
    </citation>
    <scope>NUCLEOTIDE SEQUENCE [LARGE SCALE GENOMIC DNA]</scope>
    <source>
        <strain evidence="10 11">NRRL 3299</strain>
    </source>
</reference>
<dbReference type="GO" id="GO:0016020">
    <property type="term" value="C:membrane"/>
    <property type="evidence" value="ECO:0007669"/>
    <property type="project" value="UniProtKB-SubCell"/>
</dbReference>
<feature type="transmembrane region" description="Helical" evidence="8">
    <location>
        <begin position="452"/>
        <end position="479"/>
    </location>
</feature>
<comment type="similarity">
    <text evidence="2 7">Belongs to the major facilitator superfamily. Sugar transporter (TC 2.A.1.1) family.</text>
</comment>
<name>A0A395RT61_FUSSP</name>
<evidence type="ECO:0000256" key="1">
    <source>
        <dbReference type="ARBA" id="ARBA00004141"/>
    </source>
</evidence>
<dbReference type="InterPro" id="IPR050360">
    <property type="entry name" value="MFS_Sugar_Transporters"/>
</dbReference>
<feature type="transmembrane region" description="Helical" evidence="8">
    <location>
        <begin position="279"/>
        <end position="300"/>
    </location>
</feature>
<organism evidence="10 11">
    <name type="scientific">Fusarium sporotrichioides</name>
    <dbReference type="NCBI Taxonomy" id="5514"/>
    <lineage>
        <taxon>Eukaryota</taxon>
        <taxon>Fungi</taxon>
        <taxon>Dikarya</taxon>
        <taxon>Ascomycota</taxon>
        <taxon>Pezizomycotina</taxon>
        <taxon>Sordariomycetes</taxon>
        <taxon>Hypocreomycetidae</taxon>
        <taxon>Hypocreales</taxon>
        <taxon>Nectriaceae</taxon>
        <taxon>Fusarium</taxon>
    </lineage>
</organism>
<evidence type="ECO:0000256" key="4">
    <source>
        <dbReference type="ARBA" id="ARBA00022692"/>
    </source>
</evidence>
<feature type="transmembrane region" description="Helical" evidence="8">
    <location>
        <begin position="491"/>
        <end position="509"/>
    </location>
</feature>
<gene>
    <name evidence="10" type="ORF">FSPOR_8822</name>
</gene>
<evidence type="ECO:0000256" key="8">
    <source>
        <dbReference type="SAM" id="Phobius"/>
    </source>
</evidence>
<dbReference type="GO" id="GO:0005351">
    <property type="term" value="F:carbohydrate:proton symporter activity"/>
    <property type="evidence" value="ECO:0007669"/>
    <property type="project" value="TreeGrafter"/>
</dbReference>
<feature type="transmembrane region" description="Helical" evidence="8">
    <location>
        <begin position="521"/>
        <end position="542"/>
    </location>
</feature>